<evidence type="ECO:0000313" key="8">
    <source>
        <dbReference type="Proteomes" id="UP001149165"/>
    </source>
</evidence>
<dbReference type="InterPro" id="IPR011043">
    <property type="entry name" value="Gal_Oxase/kelch_b-propeller"/>
</dbReference>
<dbReference type="Pfam" id="PF20842">
    <property type="entry name" value="Rax2_2"/>
    <property type="match status" value="1"/>
</dbReference>
<feature type="signal peptide" evidence="3">
    <location>
        <begin position="1"/>
        <end position="26"/>
    </location>
</feature>
<feature type="region of interest" description="Disordered" evidence="1">
    <location>
        <begin position="536"/>
        <end position="570"/>
    </location>
</feature>
<keyword evidence="2" id="KW-0472">Membrane</keyword>
<organism evidence="7 8">
    <name type="scientific">Penicillium angulare</name>
    <dbReference type="NCBI Taxonomy" id="116970"/>
    <lineage>
        <taxon>Eukaryota</taxon>
        <taxon>Fungi</taxon>
        <taxon>Dikarya</taxon>
        <taxon>Ascomycota</taxon>
        <taxon>Pezizomycotina</taxon>
        <taxon>Eurotiomycetes</taxon>
        <taxon>Eurotiomycetidae</taxon>
        <taxon>Eurotiales</taxon>
        <taxon>Aspergillaceae</taxon>
        <taxon>Penicillium</taxon>
    </lineage>
</organism>
<reference evidence="7" key="2">
    <citation type="journal article" date="2023" name="IMA Fungus">
        <title>Comparative genomic study of the Penicillium genus elucidates a diverse pangenome and 15 lateral gene transfer events.</title>
        <authorList>
            <person name="Petersen C."/>
            <person name="Sorensen T."/>
            <person name="Nielsen M.R."/>
            <person name="Sondergaard T.E."/>
            <person name="Sorensen J.L."/>
            <person name="Fitzpatrick D.A."/>
            <person name="Frisvad J.C."/>
            <person name="Nielsen K.L."/>
        </authorList>
    </citation>
    <scope>NUCLEOTIDE SEQUENCE</scope>
    <source>
        <strain evidence="7">IBT 30069</strain>
    </source>
</reference>
<dbReference type="Pfam" id="PF20843">
    <property type="entry name" value="Rax2_3"/>
    <property type="match status" value="1"/>
</dbReference>
<dbReference type="Gene3D" id="2.120.10.80">
    <property type="entry name" value="Kelch-type beta propeller"/>
    <property type="match status" value="1"/>
</dbReference>
<dbReference type="PANTHER" id="PTHR31778:SF2">
    <property type="entry name" value="BUD SITE SELECTION PROTEIN RAX2"/>
    <property type="match status" value="1"/>
</dbReference>
<gene>
    <name evidence="7" type="ORF">N7456_006342</name>
</gene>
<dbReference type="InterPro" id="IPR024982">
    <property type="entry name" value="Rax2-like_C"/>
</dbReference>
<keyword evidence="2" id="KW-1133">Transmembrane helix</keyword>
<evidence type="ECO:0000256" key="1">
    <source>
        <dbReference type="SAM" id="MobiDB-lite"/>
    </source>
</evidence>
<feature type="chain" id="PRO_5040795702" description="Rax2" evidence="3">
    <location>
        <begin position="27"/>
        <end position="1222"/>
    </location>
</feature>
<feature type="domain" description="Rax2-like C-terminal" evidence="4">
    <location>
        <begin position="891"/>
        <end position="1144"/>
    </location>
</feature>
<dbReference type="InterPro" id="IPR048265">
    <property type="entry name" value="Rax2-like_third"/>
</dbReference>
<feature type="transmembrane region" description="Helical" evidence="2">
    <location>
        <begin position="1152"/>
        <end position="1174"/>
    </location>
</feature>
<proteinExistence type="predicted"/>
<dbReference type="SUPFAM" id="SSF50965">
    <property type="entry name" value="Galactose oxidase, central domain"/>
    <property type="match status" value="2"/>
</dbReference>
<sequence length="1222" mass="128736">MKASSLLGPAAAGLSTLLTILPTVHALTFDAVSLPDLGLSELGRISITGDFDGVTLYEYEGQSEVTHSSNSSLILTPLPNGILTNLSTADAPIQAMCSFTKKDGTFAGIFVGGNFTTLGGVESRGAALFNPNSTTVTALPGLNGSVAAVACDQSTNRVYVGGTFTHKNSSNAMAWSPDDGWTDLSFEGLNGPVTSLLKADNGHIIFGGSFDDIGNSSTNSTKNELQVLNLAEATVTSDAQSTLSGYIDPRNVICSTSGKAGKGKTWLLDDNSPGFWHAEFGYTFYPSKVRLYNTHMDGRGTKTFKFRAIPDDGIMNLTYTDSSGKKAYCDISCPLSNDSSEKYRDFTLVNPVGMPGLEIDIDSWYGQGAGLNGIEIFHQDILSYAVDKYNEPTCGDIAYRAKSTVTGTWSTDSTYLSAQVTDANATDASVVFQPDVKESGKYEILMFTPGCVESNTCDSRGEVNVTVTAAKNSALNPSSITFPQTNNDVSQRQLHLGHVDKASDSFRPSVTLRPIAGQGNVNIAAWRVQFNPLFNTTKRSDSDSSSDSDSDSGDLNGLYDYDPNSTASSNNAANSTIDTAGGSLNKNASILALAEYDDVIYVGGNFSEKSIDNIMSITDGNATAMPESGLNAAVLTLATLDEYLYVGGNFTDSSDGGADGLYHVASYSFSSKKWSALADGLNGPVSTIFPIDLNVSSVVNETTIAVSGDFTQIRASNGNPAVYVPGFAIWVPSNKTWLETLNVTQMEFAGKLAAVASVNDTSILAGSLATAGYTTSDAISLSSSDGDIDLIPVTINVNKTQSTAGFVTGAYDNESDRNLTIYGGHFNATSSSGSSISHVAFVNGSDGSVYGLPQVLASNSTVLSMAVYNDTLFVGGNITGNITSKSHANGFFVYDLTNKDFPSQPWTLYRSGDSPVTVNSIARQPDSSDIYIGGNFETAGSLPCATVCMLDSKANSWSWPGTGISGSVVALEWADSKTLYAAGNMTVGGETTQVATYNTKSQAWSAVSGASQSEIPGTLSVFTPASADVSSFWIAGTSTNGSAYLRHYDGSKFQSPGDLFSEGTVIRGLEILPLDKNHDSVSLLSDDQTLLILGQLIIPDFGNASAALYNGTDVTPFILSSKSNGDAGSMAQIFTENKNPFSTKTSHHSNGIVVLVAFCCALGCVFLIVAAGVIMNKIQRRRQGYSAAPQTFGTDRPTDMARVPPEYLFNSLGQPNPTAPTI</sequence>
<dbReference type="GO" id="GO:1902929">
    <property type="term" value="C:plasma membrane of growing cell tip"/>
    <property type="evidence" value="ECO:0007669"/>
    <property type="project" value="TreeGrafter"/>
</dbReference>
<evidence type="ECO:0008006" key="9">
    <source>
        <dbReference type="Google" id="ProtNLM"/>
    </source>
</evidence>
<dbReference type="InterPro" id="IPR011047">
    <property type="entry name" value="Quinoprotein_ADH-like_sf"/>
</dbReference>
<accession>A0A9W9KBK7</accession>
<dbReference type="EMBL" id="JAPQKH010000004">
    <property type="protein sequence ID" value="KAJ5100290.1"/>
    <property type="molecule type" value="Genomic_DNA"/>
</dbReference>
<name>A0A9W9KBK7_9EURO</name>
<feature type="domain" description="Rax2-like third" evidence="6">
    <location>
        <begin position="383"/>
        <end position="531"/>
    </location>
</feature>
<dbReference type="Proteomes" id="UP001149165">
    <property type="component" value="Unassembled WGS sequence"/>
</dbReference>
<evidence type="ECO:0000256" key="3">
    <source>
        <dbReference type="SAM" id="SignalP"/>
    </source>
</evidence>
<keyword evidence="2" id="KW-0812">Transmembrane</keyword>
<dbReference type="SUPFAM" id="SSF50998">
    <property type="entry name" value="Quinoprotein alcohol dehydrogenase-like"/>
    <property type="match status" value="1"/>
</dbReference>
<feature type="domain" description="Rax2-like second" evidence="5">
    <location>
        <begin position="224"/>
        <end position="371"/>
    </location>
</feature>
<keyword evidence="3" id="KW-0732">Signal</keyword>
<dbReference type="AlphaFoldDB" id="A0A9W9KBK7"/>
<dbReference type="OrthoDB" id="2503993at2759"/>
<evidence type="ECO:0000313" key="7">
    <source>
        <dbReference type="EMBL" id="KAJ5100290.1"/>
    </source>
</evidence>
<dbReference type="Pfam" id="PF12768">
    <property type="entry name" value="Rax2"/>
    <property type="match status" value="1"/>
</dbReference>
<dbReference type="InterPro" id="IPR015915">
    <property type="entry name" value="Kelch-typ_b-propeller"/>
</dbReference>
<reference evidence="7" key="1">
    <citation type="submission" date="2022-11" db="EMBL/GenBank/DDBJ databases">
        <authorList>
            <person name="Petersen C."/>
        </authorList>
    </citation>
    <scope>NUCLEOTIDE SEQUENCE</scope>
    <source>
        <strain evidence="7">IBT 30069</strain>
    </source>
</reference>
<dbReference type="InterPro" id="IPR048266">
    <property type="entry name" value="Rax2-like_second"/>
</dbReference>
<dbReference type="PANTHER" id="PTHR31778">
    <property type="entry name" value="BUD SITE SELECTION PROTEIN RAX2"/>
    <property type="match status" value="1"/>
</dbReference>
<evidence type="ECO:0000259" key="5">
    <source>
        <dbReference type="Pfam" id="PF20842"/>
    </source>
</evidence>
<evidence type="ECO:0000259" key="6">
    <source>
        <dbReference type="Pfam" id="PF20843"/>
    </source>
</evidence>
<comment type="caution">
    <text evidence="7">The sequence shown here is derived from an EMBL/GenBank/DDBJ whole genome shotgun (WGS) entry which is preliminary data.</text>
</comment>
<evidence type="ECO:0000256" key="2">
    <source>
        <dbReference type="SAM" id="Phobius"/>
    </source>
</evidence>
<keyword evidence="8" id="KW-1185">Reference proteome</keyword>
<evidence type="ECO:0000259" key="4">
    <source>
        <dbReference type="Pfam" id="PF12768"/>
    </source>
</evidence>
<protein>
    <recommendedName>
        <fullName evidence="9">Rax2</fullName>
    </recommendedName>
</protein>